<dbReference type="GO" id="GO:0003723">
    <property type="term" value="F:RNA binding"/>
    <property type="evidence" value="ECO:0007669"/>
    <property type="project" value="UniProtKB-UniRule"/>
</dbReference>
<comment type="caution">
    <text evidence="8">The sequence shown here is derived from an EMBL/GenBank/DDBJ whole genome shotgun (WGS) entry which is preliminary data.</text>
</comment>
<evidence type="ECO:0000313" key="9">
    <source>
        <dbReference type="Proteomes" id="UP000178724"/>
    </source>
</evidence>
<reference evidence="8 9" key="1">
    <citation type="journal article" date="2016" name="Nat. Commun.">
        <title>Thousands of microbial genomes shed light on interconnected biogeochemical processes in an aquifer system.</title>
        <authorList>
            <person name="Anantharaman K."/>
            <person name="Brown C.T."/>
            <person name="Hug L.A."/>
            <person name="Sharon I."/>
            <person name="Castelle C.J."/>
            <person name="Probst A.J."/>
            <person name="Thomas B.C."/>
            <person name="Singh A."/>
            <person name="Wilkins M.J."/>
            <person name="Karaoz U."/>
            <person name="Brodie E.L."/>
            <person name="Williams K.H."/>
            <person name="Hubbard S.S."/>
            <person name="Banfield J.F."/>
        </authorList>
    </citation>
    <scope>NUCLEOTIDE SEQUENCE [LARGE SCALE GENOMIC DNA]</scope>
</reference>
<dbReference type="InterPro" id="IPR036867">
    <property type="entry name" value="R3H_dom_sf"/>
</dbReference>
<dbReference type="Pfam" id="PF01424">
    <property type="entry name" value="R3H"/>
    <property type="match status" value="1"/>
</dbReference>
<dbReference type="CDD" id="cd02414">
    <property type="entry name" value="KH-II_Jag"/>
    <property type="match status" value="1"/>
</dbReference>
<accession>A0A1F4PZ88</accession>
<protein>
    <recommendedName>
        <fullName evidence="7">R3H domain-containing protein</fullName>
    </recommendedName>
</protein>
<dbReference type="PROSITE" id="PS51061">
    <property type="entry name" value="R3H"/>
    <property type="match status" value="1"/>
</dbReference>
<gene>
    <name evidence="8" type="ORF">A2625_04620</name>
</gene>
<dbReference type="Gene3D" id="3.30.1370.50">
    <property type="entry name" value="R3H-like domain"/>
    <property type="match status" value="1"/>
</dbReference>
<dbReference type="Pfam" id="PF14804">
    <property type="entry name" value="Jag_N"/>
    <property type="match status" value="1"/>
</dbReference>
<evidence type="ECO:0000313" key="8">
    <source>
        <dbReference type="EMBL" id="OGB88991.1"/>
    </source>
</evidence>
<dbReference type="InterPro" id="IPR038008">
    <property type="entry name" value="Jag_KH"/>
</dbReference>
<dbReference type="CDD" id="cd02644">
    <property type="entry name" value="R3H_jag"/>
    <property type="match status" value="1"/>
</dbReference>
<dbReference type="InterPro" id="IPR038247">
    <property type="entry name" value="Jag_N_dom_sf"/>
</dbReference>
<dbReference type="InterPro" id="IPR034079">
    <property type="entry name" value="R3H_KhpB"/>
</dbReference>
<evidence type="ECO:0000256" key="5">
    <source>
        <dbReference type="ARBA" id="ARBA00023316"/>
    </source>
</evidence>
<sequence>MKGKSVDEAVEAALAVLGVDKNKVNVNVITEGKPAVMGIIGGEEAEVEVVEQGSAAEEANQSLQNILDKMGLLAIAEVAGEVEGEVKLAVKGEDMGRIIGKDGAMLKSLEIVVGAIIRRSTGVMTRVHIDAGGYMDKREKALQRLAAEVAEEVERTGVEKAMPYMEPADRRIIHLFLQDNPKIKSYSAGEGKERRLVIAPK</sequence>
<dbReference type="InterPro" id="IPR015946">
    <property type="entry name" value="KH_dom-like_a/b"/>
</dbReference>
<dbReference type="EMBL" id="METM01000031">
    <property type="protein sequence ID" value="OGB88991.1"/>
    <property type="molecule type" value="Genomic_DNA"/>
</dbReference>
<keyword evidence="2 6" id="KW-0694">RNA-binding</keyword>
<name>A0A1F4PZ88_UNCSA</name>
<dbReference type="Gene3D" id="3.30.300.20">
    <property type="match status" value="1"/>
</dbReference>
<dbReference type="InterPro" id="IPR039247">
    <property type="entry name" value="KhpB"/>
</dbReference>
<evidence type="ECO:0000256" key="4">
    <source>
        <dbReference type="ARBA" id="ARBA00023186"/>
    </source>
</evidence>
<dbReference type="SMART" id="SM01245">
    <property type="entry name" value="Jag_N"/>
    <property type="match status" value="1"/>
</dbReference>
<dbReference type="GO" id="GO:0071555">
    <property type="term" value="P:cell wall organization"/>
    <property type="evidence" value="ECO:0007669"/>
    <property type="project" value="UniProtKB-KW"/>
</dbReference>
<dbReference type="InterPro" id="IPR004087">
    <property type="entry name" value="KH_dom"/>
</dbReference>
<feature type="domain" description="R3H" evidence="7">
    <location>
        <begin position="136"/>
        <end position="201"/>
    </location>
</feature>
<keyword evidence="3" id="KW-0133">Cell shape</keyword>
<evidence type="ECO:0000256" key="6">
    <source>
        <dbReference type="PROSITE-ProRule" id="PRU00117"/>
    </source>
</evidence>
<dbReference type="AlphaFoldDB" id="A0A1F4PZ88"/>
<keyword evidence="4" id="KW-0143">Chaperone</keyword>
<evidence type="ECO:0000259" key="7">
    <source>
        <dbReference type="PROSITE" id="PS51061"/>
    </source>
</evidence>
<organism evidence="8 9">
    <name type="scientific">candidate division WOR-1 bacterium RIFCSPHIGHO2_01_FULL_53_15</name>
    <dbReference type="NCBI Taxonomy" id="1802564"/>
    <lineage>
        <taxon>Bacteria</taxon>
        <taxon>Bacillati</taxon>
        <taxon>Saganbacteria</taxon>
    </lineage>
</organism>
<keyword evidence="1" id="KW-0963">Cytoplasm</keyword>
<dbReference type="GO" id="GO:0008360">
    <property type="term" value="P:regulation of cell shape"/>
    <property type="evidence" value="ECO:0007669"/>
    <property type="project" value="UniProtKB-KW"/>
</dbReference>
<evidence type="ECO:0000256" key="1">
    <source>
        <dbReference type="ARBA" id="ARBA00022490"/>
    </source>
</evidence>
<keyword evidence="5" id="KW-0961">Cell wall biogenesis/degradation</keyword>
<evidence type="ECO:0000256" key="2">
    <source>
        <dbReference type="ARBA" id="ARBA00022884"/>
    </source>
</evidence>
<dbReference type="SUPFAM" id="SSF54791">
    <property type="entry name" value="Eukaryotic type KH-domain (KH-domain type I)"/>
    <property type="match status" value="1"/>
</dbReference>
<dbReference type="InterPro" id="IPR001374">
    <property type="entry name" value="R3H_dom"/>
</dbReference>
<dbReference type="SMART" id="SM00393">
    <property type="entry name" value="R3H"/>
    <property type="match status" value="1"/>
</dbReference>
<dbReference type="SMART" id="SM00322">
    <property type="entry name" value="KH"/>
    <property type="match status" value="1"/>
</dbReference>
<dbReference type="Gene3D" id="3.30.30.80">
    <property type="entry name" value="probable RNA-binding protein from clostridium symbiosum atcc 14940"/>
    <property type="match status" value="1"/>
</dbReference>
<dbReference type="NCBIfam" id="NF041568">
    <property type="entry name" value="Jag_EloR"/>
    <property type="match status" value="1"/>
</dbReference>
<evidence type="ECO:0000256" key="3">
    <source>
        <dbReference type="ARBA" id="ARBA00022960"/>
    </source>
</evidence>
<dbReference type="InterPro" id="IPR032782">
    <property type="entry name" value="KhpB_N"/>
</dbReference>
<dbReference type="Pfam" id="PF13083">
    <property type="entry name" value="KH_KhpA-B"/>
    <property type="match status" value="1"/>
</dbReference>
<dbReference type="InterPro" id="IPR036612">
    <property type="entry name" value="KH_dom_type_1_sf"/>
</dbReference>
<dbReference type="PANTHER" id="PTHR35800">
    <property type="entry name" value="PROTEIN JAG"/>
    <property type="match status" value="1"/>
</dbReference>
<dbReference type="SUPFAM" id="SSF82708">
    <property type="entry name" value="R3H domain"/>
    <property type="match status" value="1"/>
</dbReference>
<dbReference type="PANTHER" id="PTHR35800:SF1">
    <property type="entry name" value="RNA-BINDING PROTEIN KHPB"/>
    <property type="match status" value="1"/>
</dbReference>
<proteinExistence type="predicted"/>
<dbReference type="PROSITE" id="PS50084">
    <property type="entry name" value="KH_TYPE_1"/>
    <property type="match status" value="1"/>
</dbReference>
<dbReference type="Proteomes" id="UP000178724">
    <property type="component" value="Unassembled WGS sequence"/>
</dbReference>